<protein>
    <recommendedName>
        <fullName evidence="4">NHL repeat containing protein</fullName>
    </recommendedName>
</protein>
<evidence type="ECO:0008006" key="4">
    <source>
        <dbReference type="Google" id="ProtNLM"/>
    </source>
</evidence>
<dbReference type="PANTHER" id="PTHR24104">
    <property type="entry name" value="E3 UBIQUITIN-PROTEIN LIGASE NHLRC1-RELATED"/>
    <property type="match status" value="1"/>
</dbReference>
<dbReference type="SUPFAM" id="SSF101898">
    <property type="entry name" value="NHL repeat"/>
    <property type="match status" value="1"/>
</dbReference>
<accession>A0A317E851</accession>
<dbReference type="CDD" id="cd05819">
    <property type="entry name" value="NHL"/>
    <property type="match status" value="1"/>
</dbReference>
<evidence type="ECO:0000313" key="3">
    <source>
        <dbReference type="Proteomes" id="UP000246077"/>
    </source>
</evidence>
<dbReference type="AlphaFoldDB" id="A0A317E851"/>
<organism evidence="2 3">
    <name type="scientific">Zavarzinia compransoris</name>
    <dbReference type="NCBI Taxonomy" id="1264899"/>
    <lineage>
        <taxon>Bacteria</taxon>
        <taxon>Pseudomonadati</taxon>
        <taxon>Pseudomonadota</taxon>
        <taxon>Alphaproteobacteria</taxon>
        <taxon>Rhodospirillales</taxon>
        <taxon>Zavarziniaceae</taxon>
        <taxon>Zavarzinia</taxon>
    </lineage>
</organism>
<dbReference type="Gene3D" id="2.120.10.30">
    <property type="entry name" value="TolB, C-terminal domain"/>
    <property type="match status" value="2"/>
</dbReference>
<feature type="region of interest" description="Disordered" evidence="1">
    <location>
        <begin position="1"/>
        <end position="26"/>
    </location>
</feature>
<dbReference type="InterPro" id="IPR050952">
    <property type="entry name" value="TRIM-NHL_E3_ligases"/>
</dbReference>
<dbReference type="OrthoDB" id="9811352at2"/>
<comment type="caution">
    <text evidence="2">The sequence shown here is derived from an EMBL/GenBank/DDBJ whole genome shotgun (WGS) entry which is preliminary data.</text>
</comment>
<dbReference type="Proteomes" id="UP000246077">
    <property type="component" value="Unassembled WGS sequence"/>
</dbReference>
<dbReference type="InterPro" id="IPR011042">
    <property type="entry name" value="6-blade_b-propeller_TolB-like"/>
</dbReference>
<evidence type="ECO:0000256" key="1">
    <source>
        <dbReference type="SAM" id="MobiDB-lite"/>
    </source>
</evidence>
<proteinExistence type="predicted"/>
<sequence length="419" mass="43531">MPDRTRGAIARPWRPRHRRPGRSEAGAMTLSVSLANHRLRRTDHAAPRALLAAAAAVVLGEQVTAGALPQPIVPGPASLFGPRGACLAGPEGPLVVADTGHHRLLVWRRRPAADGTPADLLIGQPDFAREGRNAKGPAGAATLNVPTGVAFGAGVLAVADAWNHRVLLWHGVPDRDNRPADVVLGQADAAGCLANRGADTAGAETLNWCYGVAIIDGRLFVADTGNRRVLVFDGIPTRHGQAADLVLGQGDFTRRDENAGAAAGPAGMRWPHAVAGLCGGLLVADAGNNRVMVWDRLPDRPGAPCDAVIGQGDMVSVDHNRAAYFPTADSLNMPYGLAVLGETLVVADTANSRLLGFPRAGGAAVALAGQPGFGDKGDNRWGLAARDSLCWPYNIAATGETLVVADSGNNRILLWEAAP</sequence>
<evidence type="ECO:0000313" key="2">
    <source>
        <dbReference type="EMBL" id="PWR23119.1"/>
    </source>
</evidence>
<keyword evidence="3" id="KW-1185">Reference proteome</keyword>
<dbReference type="Gene3D" id="2.40.10.500">
    <property type="match status" value="1"/>
</dbReference>
<reference evidence="3" key="1">
    <citation type="submission" date="2018-05" db="EMBL/GenBank/DDBJ databases">
        <title>Zavarzinia sp. HR-AS.</title>
        <authorList>
            <person name="Lee Y."/>
            <person name="Jeon C.O."/>
        </authorList>
    </citation>
    <scope>NUCLEOTIDE SEQUENCE [LARGE SCALE GENOMIC DNA]</scope>
    <source>
        <strain evidence="3">DSM 1231</strain>
    </source>
</reference>
<gene>
    <name evidence="2" type="ORF">DKG75_00675</name>
</gene>
<dbReference type="EMBL" id="QGLF01000001">
    <property type="protein sequence ID" value="PWR23119.1"/>
    <property type="molecule type" value="Genomic_DNA"/>
</dbReference>
<name>A0A317E851_9PROT</name>